<dbReference type="InterPro" id="IPR029069">
    <property type="entry name" value="HotDog_dom_sf"/>
</dbReference>
<dbReference type="Pfam" id="PF01575">
    <property type="entry name" value="MaoC_dehydratas"/>
    <property type="match status" value="1"/>
</dbReference>
<dbReference type="Gene3D" id="3.10.129.10">
    <property type="entry name" value="Hotdog Thioesterase"/>
    <property type="match status" value="1"/>
</dbReference>
<dbReference type="PANTHER" id="PTHR43664:SF1">
    <property type="entry name" value="BETA-METHYLMALYL-COA DEHYDRATASE"/>
    <property type="match status" value="1"/>
</dbReference>
<sequence length="150" mass="17242">MMGRRFEELTVGDKFTTLSRTVSETDIVNFVCLAGFNEELFTSLEYIEKRSLYKKRIAPGTLTLALAEGLSIQTGILHDTGLAFLGLTDMRVTAPVFKDDTLRVEIEVIDKRETRKPDRGIVTFKHRVSNQREEVVLEYTIKRMIRRKEA</sequence>
<protein>
    <submittedName>
        <fullName evidence="2">MaoC family dehydratase N-terminal domain-containing protein</fullName>
    </submittedName>
</protein>
<dbReference type="SUPFAM" id="SSF54637">
    <property type="entry name" value="Thioesterase/thiol ester dehydrase-isomerase"/>
    <property type="match status" value="1"/>
</dbReference>
<gene>
    <name evidence="2" type="ORF">HYY20_09715</name>
</gene>
<evidence type="ECO:0000313" key="3">
    <source>
        <dbReference type="Proteomes" id="UP000769766"/>
    </source>
</evidence>
<dbReference type="PANTHER" id="PTHR43664">
    <property type="entry name" value="MONOAMINE OXIDASE-RELATED"/>
    <property type="match status" value="1"/>
</dbReference>
<evidence type="ECO:0000259" key="1">
    <source>
        <dbReference type="Pfam" id="PF01575"/>
    </source>
</evidence>
<proteinExistence type="predicted"/>
<evidence type="ECO:0000313" key="2">
    <source>
        <dbReference type="EMBL" id="MBI2877145.1"/>
    </source>
</evidence>
<dbReference type="InterPro" id="IPR002539">
    <property type="entry name" value="MaoC-like_dom"/>
</dbReference>
<dbReference type="AlphaFoldDB" id="A0A932CPI6"/>
<dbReference type="InterPro" id="IPR052342">
    <property type="entry name" value="MCH/BMMD"/>
</dbReference>
<accession>A0A932CPI6</accession>
<dbReference type="Proteomes" id="UP000769766">
    <property type="component" value="Unassembled WGS sequence"/>
</dbReference>
<feature type="domain" description="MaoC-like" evidence="1">
    <location>
        <begin position="11"/>
        <end position="126"/>
    </location>
</feature>
<name>A0A932CPI6_UNCTE</name>
<organism evidence="2 3">
    <name type="scientific">Tectimicrobiota bacterium</name>
    <dbReference type="NCBI Taxonomy" id="2528274"/>
    <lineage>
        <taxon>Bacteria</taxon>
        <taxon>Pseudomonadati</taxon>
        <taxon>Nitrospinota/Tectimicrobiota group</taxon>
        <taxon>Candidatus Tectimicrobiota</taxon>
    </lineage>
</organism>
<reference evidence="2" key="1">
    <citation type="submission" date="2020-07" db="EMBL/GenBank/DDBJ databases">
        <title>Huge and variable diversity of episymbiotic CPR bacteria and DPANN archaea in groundwater ecosystems.</title>
        <authorList>
            <person name="He C.Y."/>
            <person name="Keren R."/>
            <person name="Whittaker M."/>
            <person name="Farag I.F."/>
            <person name="Doudna J."/>
            <person name="Cate J.H.D."/>
            <person name="Banfield J.F."/>
        </authorList>
    </citation>
    <scope>NUCLEOTIDE SEQUENCE</scope>
    <source>
        <strain evidence="2">NC_groundwater_672_Ag_B-0.1um_62_36</strain>
    </source>
</reference>
<comment type="caution">
    <text evidence="2">The sequence shown here is derived from an EMBL/GenBank/DDBJ whole genome shotgun (WGS) entry which is preliminary data.</text>
</comment>
<dbReference type="EMBL" id="JACPRF010000292">
    <property type="protein sequence ID" value="MBI2877145.1"/>
    <property type="molecule type" value="Genomic_DNA"/>
</dbReference>